<gene>
    <name evidence="1" type="ORF">PSALAMII_LOCUS2138</name>
</gene>
<dbReference type="Proteomes" id="UP001152646">
    <property type="component" value="Unassembled WGS sequence"/>
</dbReference>
<proteinExistence type="predicted"/>
<organism evidence="1 2">
    <name type="scientific">Penicillium salamii</name>
    <dbReference type="NCBI Taxonomy" id="1612424"/>
    <lineage>
        <taxon>Eukaryota</taxon>
        <taxon>Fungi</taxon>
        <taxon>Dikarya</taxon>
        <taxon>Ascomycota</taxon>
        <taxon>Pezizomycotina</taxon>
        <taxon>Eurotiomycetes</taxon>
        <taxon>Eurotiomycetidae</taxon>
        <taxon>Eurotiales</taxon>
        <taxon>Aspergillaceae</taxon>
        <taxon>Penicillium</taxon>
    </lineage>
</organism>
<comment type="caution">
    <text evidence="1">The sequence shown here is derived from an EMBL/GenBank/DDBJ whole genome shotgun (WGS) entry which is preliminary data.</text>
</comment>
<accession>A0A9W4NAF2</accession>
<dbReference type="SUPFAM" id="SSF48403">
    <property type="entry name" value="Ankyrin repeat"/>
    <property type="match status" value="1"/>
</dbReference>
<evidence type="ECO:0000313" key="2">
    <source>
        <dbReference type="Proteomes" id="UP001152646"/>
    </source>
</evidence>
<dbReference type="InterPro" id="IPR036770">
    <property type="entry name" value="Ankyrin_rpt-contain_sf"/>
</dbReference>
<sequence>MSSFWEFETTDYNGAGSNIDRTMEYISSDGQSAAALVLANLVAERMRDSESDPRKFKAGGEVYEPGFLREFNDPKLSELREMASTMDLTKMSKELLMLVLPLLLHVDTQSPTPEDIHALHEFSAGLLTAQKNMVDKWLRQEPAKSTLERAFKTKTYPDFKEAYRSRAAIAKYNASQTELRYKAVESYAYQFVQACQCTDCLQTVMNLGLISFRSYGQDGKSLLHAAIQGGHNPSIAFAIDGLMNLGLDPRHLPTSIEGMSIPHHVASLHEQEIFKEVVMRLSKAGYPLMVWNDDGLKLELCSFITADTAEWLLSEGFNITKLPRNTLPPFLPSTEFSDEGISNDNDWTSPPGKNWNTDAVYGDPIIRKDPFEYDTFDANTIQLDGMGVTPIELRPTSRTVWHRAIENTQGPEFLDWLLNHSHTQPSCRSDFDRDSGETALVLAAKGNEPACIDWLCENCDPMAAQSTDPTFEEPNTFAYAMKTAAHSVQPSCAAILYAISNYAPDELYRDLMLVKHIYWLVIKAYRDTHLKLESSMNPGQSRMKCLVLLRNITRSKIKVLNTRMQINWRRWVKSVHFKWLLQFCSLHGYTFISKDMKSGISFDLKTWHPTAMDYLEVEGDSYMSMS</sequence>
<reference evidence="1" key="1">
    <citation type="submission" date="2021-07" db="EMBL/GenBank/DDBJ databases">
        <authorList>
            <person name="Branca A.L. A."/>
        </authorList>
    </citation>
    <scope>NUCLEOTIDE SEQUENCE</scope>
</reference>
<dbReference type="EMBL" id="CAJVPA010000088">
    <property type="protein sequence ID" value="CAG8310828.1"/>
    <property type="molecule type" value="Genomic_DNA"/>
</dbReference>
<protein>
    <submittedName>
        <fullName evidence="1">Uncharacterized protein</fullName>
    </submittedName>
</protein>
<name>A0A9W4NAF2_9EURO</name>
<dbReference type="Gene3D" id="1.25.40.20">
    <property type="entry name" value="Ankyrin repeat-containing domain"/>
    <property type="match status" value="1"/>
</dbReference>
<evidence type="ECO:0000313" key="1">
    <source>
        <dbReference type="EMBL" id="CAG8310828.1"/>
    </source>
</evidence>
<dbReference type="OrthoDB" id="4342480at2759"/>
<dbReference type="AlphaFoldDB" id="A0A9W4NAF2"/>